<reference evidence="2 3" key="1">
    <citation type="submission" date="2018-10" db="EMBL/GenBank/DDBJ databases">
        <authorList>
            <person name="Chen W.-M."/>
        </authorList>
    </citation>
    <scope>NUCLEOTIDE SEQUENCE [LARGE SCALE GENOMIC DNA]</scope>
    <source>
        <strain evidence="2 3">H-5</strain>
    </source>
</reference>
<keyword evidence="3" id="KW-1185">Reference proteome</keyword>
<accession>A0A3N0V111</accession>
<evidence type="ECO:0000313" key="3">
    <source>
        <dbReference type="Proteomes" id="UP000275137"/>
    </source>
</evidence>
<proteinExistence type="predicted"/>
<evidence type="ECO:0000259" key="1">
    <source>
        <dbReference type="Pfam" id="PF12684"/>
    </source>
</evidence>
<organism evidence="2 3">
    <name type="scientific">Pseudomethylobacillus aquaticus</name>
    <dbReference type="NCBI Taxonomy" id="2676064"/>
    <lineage>
        <taxon>Bacteria</taxon>
        <taxon>Pseudomonadati</taxon>
        <taxon>Pseudomonadota</taxon>
        <taxon>Betaproteobacteria</taxon>
        <taxon>Nitrosomonadales</taxon>
        <taxon>Methylophilaceae</taxon>
        <taxon>Pseudomethylobacillus</taxon>
    </lineage>
</organism>
<dbReference type="RefSeq" id="WP_123237307.1">
    <property type="nucleotide sequence ID" value="NZ_RJVP01000003.1"/>
</dbReference>
<dbReference type="Gene3D" id="3.90.320.10">
    <property type="match status" value="1"/>
</dbReference>
<dbReference type="Proteomes" id="UP000275137">
    <property type="component" value="Unassembled WGS sequence"/>
</dbReference>
<feature type="domain" description="Putative exodeoxyribonuclease 8 PDDEXK-like" evidence="1">
    <location>
        <begin position="33"/>
        <end position="251"/>
    </location>
</feature>
<dbReference type="Pfam" id="PF12684">
    <property type="entry name" value="DUF3799"/>
    <property type="match status" value="1"/>
</dbReference>
<evidence type="ECO:0000313" key="2">
    <source>
        <dbReference type="EMBL" id="ROH86244.1"/>
    </source>
</evidence>
<dbReference type="AlphaFoldDB" id="A0A3N0V111"/>
<dbReference type="InterPro" id="IPR024432">
    <property type="entry name" value="Put_RecE_PDDEXK-like_dom"/>
</dbReference>
<sequence length="260" mass="29670">MNRQDSLSASGPYDSGIHDLSLEHYLAEHRHVSSSGLKQILQSPLHLQRYLQRQQFSSPILDFGTAVHCALLEPERFEREYIALPVAHVDMLHADDLRLIQQEPHPVHFITEAQMSAVQAIRQQVAAQPEVAHWLNTGQAERSLFWRDQQSGVRCKIRPDLLLLPQLMLELKTTFDATLAVFQRTCLMQRYHLSAAMYRQGVQQLTGQLPQYVFLVVCRHSPYAVHTFAPSAEMLGEGERLFRMALNKLKADKTTAGCYL</sequence>
<protein>
    <recommendedName>
        <fullName evidence="1">Putative exodeoxyribonuclease 8 PDDEXK-like domain-containing protein</fullName>
    </recommendedName>
</protein>
<comment type="caution">
    <text evidence="2">The sequence shown here is derived from an EMBL/GenBank/DDBJ whole genome shotgun (WGS) entry which is preliminary data.</text>
</comment>
<name>A0A3N0V111_9PROT</name>
<dbReference type="InterPro" id="IPR011604">
    <property type="entry name" value="PDDEXK-like_dom_sf"/>
</dbReference>
<dbReference type="EMBL" id="RJVP01000003">
    <property type="protein sequence ID" value="ROH86244.1"/>
    <property type="molecule type" value="Genomic_DNA"/>
</dbReference>
<gene>
    <name evidence="2" type="ORF">ED236_07325</name>
</gene>